<proteinExistence type="predicted"/>
<keyword evidence="2" id="KW-0472">Membrane</keyword>
<dbReference type="EMBL" id="BTSY01000004">
    <property type="protein sequence ID" value="GMT22991.1"/>
    <property type="molecule type" value="Genomic_DNA"/>
</dbReference>
<evidence type="ECO:0000313" key="4">
    <source>
        <dbReference type="Proteomes" id="UP001432322"/>
    </source>
</evidence>
<protein>
    <submittedName>
        <fullName evidence="3">Uncharacterized protein</fullName>
    </submittedName>
</protein>
<keyword evidence="2" id="KW-1133">Transmembrane helix</keyword>
<comment type="caution">
    <text evidence="3">The sequence shown here is derived from an EMBL/GenBank/DDBJ whole genome shotgun (WGS) entry which is preliminary data.</text>
</comment>
<organism evidence="3 4">
    <name type="scientific">Pristionchus fissidentatus</name>
    <dbReference type="NCBI Taxonomy" id="1538716"/>
    <lineage>
        <taxon>Eukaryota</taxon>
        <taxon>Metazoa</taxon>
        <taxon>Ecdysozoa</taxon>
        <taxon>Nematoda</taxon>
        <taxon>Chromadorea</taxon>
        <taxon>Rhabditida</taxon>
        <taxon>Rhabditina</taxon>
        <taxon>Diplogasteromorpha</taxon>
        <taxon>Diplogasteroidea</taxon>
        <taxon>Neodiplogasteridae</taxon>
        <taxon>Pristionchus</taxon>
    </lineage>
</organism>
<evidence type="ECO:0000313" key="3">
    <source>
        <dbReference type="EMBL" id="GMT22991.1"/>
    </source>
</evidence>
<gene>
    <name evidence="3" type="ORF">PFISCL1PPCAC_14288</name>
</gene>
<reference evidence="3" key="1">
    <citation type="submission" date="2023-10" db="EMBL/GenBank/DDBJ databases">
        <title>Genome assembly of Pristionchus species.</title>
        <authorList>
            <person name="Yoshida K."/>
            <person name="Sommer R.J."/>
        </authorList>
    </citation>
    <scope>NUCLEOTIDE SEQUENCE</scope>
    <source>
        <strain evidence="3">RS5133</strain>
    </source>
</reference>
<feature type="compositionally biased region" description="Polar residues" evidence="1">
    <location>
        <begin position="23"/>
        <end position="40"/>
    </location>
</feature>
<keyword evidence="2" id="KW-0812">Transmembrane</keyword>
<name>A0AAV5VU37_9BILA</name>
<evidence type="ECO:0000256" key="2">
    <source>
        <dbReference type="SAM" id="Phobius"/>
    </source>
</evidence>
<evidence type="ECO:0000256" key="1">
    <source>
        <dbReference type="SAM" id="MobiDB-lite"/>
    </source>
</evidence>
<dbReference type="AlphaFoldDB" id="A0AAV5VU37"/>
<keyword evidence="4" id="KW-1185">Reference proteome</keyword>
<sequence length="87" mass="9213">MDPPPSYETLPKNASTRDRHPAYTQSETIQASTTTQSPSFYPQHPMQIIPEQGGGGTVGKIIAVCCCFILTALLVSAIATGGALYKS</sequence>
<dbReference type="Proteomes" id="UP001432322">
    <property type="component" value="Unassembled WGS sequence"/>
</dbReference>
<feature type="transmembrane region" description="Helical" evidence="2">
    <location>
        <begin position="61"/>
        <end position="85"/>
    </location>
</feature>
<accession>A0AAV5VU37</accession>
<feature type="region of interest" description="Disordered" evidence="1">
    <location>
        <begin position="1"/>
        <end position="48"/>
    </location>
</feature>